<proteinExistence type="predicted"/>
<evidence type="ECO:0000313" key="2">
    <source>
        <dbReference type="EMBL" id="GBE90281.1"/>
    </source>
</evidence>
<dbReference type="RefSeq" id="XP_027621194.1">
    <property type="nucleotide sequence ID" value="XM_027765393.1"/>
</dbReference>
<keyword evidence="3" id="KW-1185">Reference proteome</keyword>
<feature type="compositionally biased region" description="Low complexity" evidence="1">
    <location>
        <begin position="37"/>
        <end position="49"/>
    </location>
</feature>
<protein>
    <submittedName>
        <fullName evidence="2">Uncharacterized protein</fullName>
    </submittedName>
</protein>
<feature type="region of interest" description="Disordered" evidence="1">
    <location>
        <begin position="655"/>
        <end position="683"/>
    </location>
</feature>
<evidence type="ECO:0000313" key="3">
    <source>
        <dbReference type="Proteomes" id="UP000287166"/>
    </source>
</evidence>
<reference evidence="2 3" key="1">
    <citation type="journal article" date="2018" name="Sci. Rep.">
        <title>Genome sequence of the cauliflower mushroom Sparassis crispa (Hanabiratake) and its association with beneficial usage.</title>
        <authorList>
            <person name="Kiyama R."/>
            <person name="Furutani Y."/>
            <person name="Kawaguchi K."/>
            <person name="Nakanishi T."/>
        </authorList>
    </citation>
    <scope>NUCLEOTIDE SEQUENCE [LARGE SCALE GENOMIC DNA]</scope>
</reference>
<name>A0A401H7B8_9APHY</name>
<dbReference type="Proteomes" id="UP000287166">
    <property type="component" value="Unassembled WGS sequence"/>
</dbReference>
<gene>
    <name evidence="2" type="ORF">SCP_2200020</name>
</gene>
<organism evidence="2 3">
    <name type="scientific">Sparassis crispa</name>
    <dbReference type="NCBI Taxonomy" id="139825"/>
    <lineage>
        <taxon>Eukaryota</taxon>
        <taxon>Fungi</taxon>
        <taxon>Dikarya</taxon>
        <taxon>Basidiomycota</taxon>
        <taxon>Agaricomycotina</taxon>
        <taxon>Agaricomycetes</taxon>
        <taxon>Polyporales</taxon>
        <taxon>Sparassidaceae</taxon>
        <taxon>Sparassis</taxon>
    </lineage>
</organism>
<sequence>MQQRLAAPSSLLPRPREAPRNPIPPPCTLLRASSTHARPQGRTAARRTPTTPPRIHLLPSLTHIRLWEGEPEDRGLLHRRTETFDRAFILEGCREPSVVVIASATVLQRLLPAPSSRSPDPDAGPRHLPAPSPDPPRPAEARRWLASPPSTIRRPLDLQRPSAASDSTAVPTPAAAIQRPRRPPFSRSPSPDVLCFRELRDEHVFVIIYAVVASYFVCVMRSGLAIKHNGRRGVGKPPPNKRRLDLASRSSCLAHRRDTLPQRRGGSPRRCSAFIYSSPASVPRPFRFALERGASAPRSRRHLHPPPSTSRCPTPSNANVRRRVRSRRFKGTRVPSSSHRPPRWNGRHLVVPKVPICSRRSKSAVQPHRCRSGHRGAIAARCTPLAVAETPRRPTAPPRPFPAPSPDPPRPSQARRSEQRRPGRSTRLPFRLALPQAIERKRSAVRLFWAVEGKSSHVVVAPATAVQQHRVAPSSRSRRPLATPHHLPVSSPDPLRTAQARGGERRRRDGRAGHRGATKARSPNCSVAKAREAPGSLSPPPSTLHRPSSTRAGPRRPRSAWPCEGPAHLCPSSLHPPRHTQAHDGERRHPRRHTGYRGATTACSPNHAVPKAPRGSAQPLTTSSHPPSTLFDARRPTTANDGTAIIALATAVPQWRQAPSWRSPATGESPRHLSAPSPNLPRPAIAVCSERSRLDRDAGHHSATTAPRSLLAVCRPRRWTPSPQPTFLDHVRHPQRTIALRSSGWPLQWNDHADRPPRGLQAPTLARITFQNPHPTLFDARLPSVVNDCPPDLPCNIERRSLDQDPPRTLKRNAFECKFAQHCSGSVARRPRTIHRRPRPREQATTAILLLSTPPSSSWRSPRPSNATVQRHVCFRRSKGILATSLSRQPPRCDSGMQPRPRGRGGPAKPHHTRLHLPAPFVDPPLRAQVHHGE</sequence>
<feature type="region of interest" description="Disordered" evidence="1">
    <location>
        <begin position="112"/>
        <end position="188"/>
    </location>
</feature>
<comment type="caution">
    <text evidence="2">The sequence shown here is derived from an EMBL/GenBank/DDBJ whole genome shotgun (WGS) entry which is preliminary data.</text>
</comment>
<feature type="region of interest" description="Disordered" evidence="1">
    <location>
        <begin position="383"/>
        <end position="429"/>
    </location>
</feature>
<accession>A0A401H7B8</accession>
<evidence type="ECO:0000256" key="1">
    <source>
        <dbReference type="SAM" id="MobiDB-lite"/>
    </source>
</evidence>
<feature type="compositionally biased region" description="Pro residues" evidence="1">
    <location>
        <begin position="394"/>
        <end position="411"/>
    </location>
</feature>
<dbReference type="GeneID" id="38787198"/>
<feature type="compositionally biased region" description="Polar residues" evidence="1">
    <location>
        <begin position="618"/>
        <end position="627"/>
    </location>
</feature>
<feature type="region of interest" description="Disordered" evidence="1">
    <location>
        <begin position="228"/>
        <end position="269"/>
    </location>
</feature>
<feature type="region of interest" description="Disordered" evidence="1">
    <location>
        <begin position="328"/>
        <end position="347"/>
    </location>
</feature>
<dbReference type="InParanoid" id="A0A401H7B8"/>
<feature type="region of interest" description="Disordered" evidence="1">
    <location>
        <begin position="885"/>
        <end position="934"/>
    </location>
</feature>
<dbReference type="EMBL" id="BFAD01000022">
    <property type="protein sequence ID" value="GBE90281.1"/>
    <property type="molecule type" value="Genomic_DNA"/>
</dbReference>
<feature type="region of interest" description="Disordered" evidence="1">
    <location>
        <begin position="465"/>
        <end position="636"/>
    </location>
</feature>
<feature type="compositionally biased region" description="Basic and acidic residues" evidence="1">
    <location>
        <begin position="502"/>
        <end position="512"/>
    </location>
</feature>
<dbReference type="AlphaFoldDB" id="A0A401H7B8"/>
<feature type="region of interest" description="Disordered" evidence="1">
    <location>
        <begin position="294"/>
        <end position="321"/>
    </location>
</feature>
<feature type="region of interest" description="Disordered" evidence="1">
    <location>
        <begin position="1"/>
        <end position="55"/>
    </location>
</feature>